<keyword evidence="4 5" id="KW-0456">Lyase</keyword>
<evidence type="ECO:0000256" key="6">
    <source>
        <dbReference type="NCBIfam" id="TIGR01048"/>
    </source>
</evidence>
<evidence type="ECO:0000256" key="4">
    <source>
        <dbReference type="ARBA" id="ARBA00023239"/>
    </source>
</evidence>
<dbReference type="PANTHER" id="PTHR43727:SF2">
    <property type="entry name" value="GROUP IV DECARBOXYLASE"/>
    <property type="match status" value="1"/>
</dbReference>
<comment type="function">
    <text evidence="5">Specifically catalyzes the decarboxylation of meso-diaminopimelate (meso-DAP) to L-lysine.</text>
</comment>
<comment type="cofactor">
    <cofactor evidence="1 5 7">
        <name>pyridoxal 5'-phosphate</name>
        <dbReference type="ChEBI" id="CHEBI:597326"/>
    </cofactor>
</comment>
<dbReference type="Pfam" id="PF00278">
    <property type="entry name" value="Orn_DAP_Arg_deC"/>
    <property type="match status" value="1"/>
</dbReference>
<evidence type="ECO:0000256" key="3">
    <source>
        <dbReference type="ARBA" id="ARBA00022898"/>
    </source>
</evidence>
<dbReference type="Proteomes" id="UP000280955">
    <property type="component" value="Unassembled WGS sequence"/>
</dbReference>
<protein>
    <recommendedName>
        <fullName evidence="5 6">Diaminopimelate decarboxylase</fullName>
        <shortName evidence="5">DAP decarboxylase</shortName>
        <shortName evidence="5">DAPDC</shortName>
        <ecNumber evidence="5 6">4.1.1.20</ecNumber>
    </recommendedName>
</protein>
<dbReference type="InterPro" id="IPR002986">
    <property type="entry name" value="DAP_deCOOHase_LysA"/>
</dbReference>
<comment type="pathway">
    <text evidence="5 7">Amino-acid biosynthesis; L-lysine biosynthesis via DAP pathway; L-lysine from DL-2,6-diaminopimelate: step 1/1.</text>
</comment>
<dbReference type="EMBL" id="RBLJ01000003">
    <property type="protein sequence ID" value="RKS58230.1"/>
    <property type="molecule type" value="Genomic_DNA"/>
</dbReference>
<name>A0ABX9SMH2_9GAMM</name>
<accession>A0ABX9SMH2</accession>
<dbReference type="HAMAP" id="MF_02120">
    <property type="entry name" value="LysA"/>
    <property type="match status" value="1"/>
</dbReference>
<sequence>MSPFTCNSCPDLIPENLSRLPEAYGTPLWVYDSETIIQKIKLLCQFDVVRFAQKACSNTHILRLMREYGVKVDAVSLGEIERALRAGFCPGQAESDIVFTADLIDGPTLQQVTKLGIPVNAGSIDMLEHIGRYRKGHPVWLRINPGFGHGHSQKTNTGGENSKHGIWYQDLPLAIEKIRHYELKLLGLHMHIGSGVDYQHLASVCDAMVEQVILCGEDIQAISAGGGLSTPYQQGDERINIAHYFGLWDDARKRIEQHLGHKVELEIEPGRFLVAESGVLMSEVRAVKQMGSRNYVLVDAGFNDLMRPVMYGSYHHISVLPADGRKIEQLPLQETLVAGPLCESGDVFTQVEGGGVAPRMLPPVQVGDYLVFHDTGAYGASMSSNYNSRPLIPEVLFINGKFRLIRRRQTIEELLALEEVSFAYHPLEGRPSGFGQWILANRQTA</sequence>
<feature type="binding site" evidence="5">
    <location>
        <position position="378"/>
    </location>
    <ligand>
        <name>pyridoxal 5'-phosphate</name>
        <dbReference type="ChEBI" id="CHEBI:597326"/>
    </ligand>
</feature>
<feature type="binding site" evidence="5">
    <location>
        <begin position="268"/>
        <end position="271"/>
    </location>
    <ligand>
        <name>pyridoxal 5'-phosphate</name>
        <dbReference type="ChEBI" id="CHEBI:597326"/>
    </ligand>
</feature>
<dbReference type="InterPro" id="IPR022643">
    <property type="entry name" value="De-COase2_C"/>
</dbReference>
<organism evidence="10 11">
    <name type="scientific">Photorhabdus asymbiotica</name>
    <dbReference type="NCBI Taxonomy" id="291112"/>
    <lineage>
        <taxon>Bacteria</taxon>
        <taxon>Pseudomonadati</taxon>
        <taxon>Pseudomonadota</taxon>
        <taxon>Gammaproteobacteria</taxon>
        <taxon>Enterobacterales</taxon>
        <taxon>Morganellaceae</taxon>
        <taxon>Photorhabdus</taxon>
    </lineage>
</organism>
<keyword evidence="11" id="KW-1185">Reference proteome</keyword>
<dbReference type="PROSITE" id="PS00879">
    <property type="entry name" value="ODR_DC_2_2"/>
    <property type="match status" value="1"/>
</dbReference>
<dbReference type="RefSeq" id="WP_015835389.1">
    <property type="nucleotide sequence ID" value="NC_012962.1"/>
</dbReference>
<feature type="domain" description="Orn/DAP/Arg decarboxylase 2 C-terminal" evidence="8">
    <location>
        <begin position="29"/>
        <end position="376"/>
    </location>
</feature>
<dbReference type="InterPro" id="IPR009006">
    <property type="entry name" value="Ala_racemase/Decarboxylase_C"/>
</dbReference>
<dbReference type="EC" id="4.1.1.20" evidence="5 6"/>
<comment type="similarity">
    <text evidence="5">Belongs to the Orn/Lys/Arg decarboxylase class-II family. LysA subfamily.</text>
</comment>
<evidence type="ECO:0000256" key="5">
    <source>
        <dbReference type="HAMAP-Rule" id="MF_02120"/>
    </source>
</evidence>
<feature type="binding site" evidence="5">
    <location>
        <position position="343"/>
    </location>
    <ligand>
        <name>substrate</name>
    </ligand>
</feature>
<dbReference type="SUPFAM" id="SSF51419">
    <property type="entry name" value="PLP-binding barrel"/>
    <property type="match status" value="1"/>
</dbReference>
<feature type="binding site" evidence="5">
    <location>
        <position position="271"/>
    </location>
    <ligand>
        <name>substrate</name>
    </ligand>
</feature>
<dbReference type="InterPro" id="IPR022644">
    <property type="entry name" value="De-COase2_N"/>
</dbReference>
<evidence type="ECO:0000313" key="10">
    <source>
        <dbReference type="EMBL" id="RKS58230.1"/>
    </source>
</evidence>
<dbReference type="PANTHER" id="PTHR43727">
    <property type="entry name" value="DIAMINOPIMELATE DECARBOXYLASE"/>
    <property type="match status" value="1"/>
</dbReference>
<dbReference type="InterPro" id="IPR029066">
    <property type="entry name" value="PLP-binding_barrel"/>
</dbReference>
<evidence type="ECO:0000259" key="8">
    <source>
        <dbReference type="Pfam" id="PF00278"/>
    </source>
</evidence>
<comment type="subunit">
    <text evidence="5">Homodimer.</text>
</comment>
<dbReference type="InterPro" id="IPR022653">
    <property type="entry name" value="De-COase2_pyr-phos_BS"/>
</dbReference>
<dbReference type="InterPro" id="IPR000183">
    <property type="entry name" value="Orn/DAP/Arg_de-COase"/>
</dbReference>
<proteinExistence type="inferred from homology"/>
<evidence type="ECO:0000259" key="9">
    <source>
        <dbReference type="Pfam" id="PF02784"/>
    </source>
</evidence>
<dbReference type="Gene3D" id="3.20.20.10">
    <property type="entry name" value="Alanine racemase"/>
    <property type="match status" value="1"/>
</dbReference>
<dbReference type="PROSITE" id="PS00878">
    <property type="entry name" value="ODR_DC_2_1"/>
    <property type="match status" value="1"/>
</dbReference>
<dbReference type="Pfam" id="PF02784">
    <property type="entry name" value="Orn_Arg_deC_N"/>
    <property type="match status" value="1"/>
</dbReference>
<comment type="caution">
    <text evidence="10">The sequence shown here is derived from an EMBL/GenBank/DDBJ whole genome shotgun (WGS) entry which is preliminary data.</text>
</comment>
<feature type="binding site" evidence="5">
    <location>
        <position position="227"/>
    </location>
    <ligand>
        <name>pyridoxal 5'-phosphate</name>
        <dbReference type="ChEBI" id="CHEBI:597326"/>
    </ligand>
</feature>
<feature type="modified residue" description="N6-(pyridoxal phosphate)lysine" evidence="5">
    <location>
        <position position="54"/>
    </location>
</feature>
<gene>
    <name evidence="5" type="primary">lysA</name>
    <name evidence="10" type="ORF">BDD30_3088</name>
</gene>
<keyword evidence="5 7" id="KW-0457">Lysine biosynthesis</keyword>
<evidence type="ECO:0000256" key="7">
    <source>
        <dbReference type="RuleBase" id="RU003738"/>
    </source>
</evidence>
<dbReference type="Gene3D" id="2.40.37.10">
    <property type="entry name" value="Lyase, Ornithine Decarboxylase, Chain A, domain 1"/>
    <property type="match status" value="1"/>
</dbReference>
<dbReference type="NCBIfam" id="TIGR01048">
    <property type="entry name" value="lysA"/>
    <property type="match status" value="1"/>
</dbReference>
<comment type="catalytic activity">
    <reaction evidence="5 7">
        <text>meso-2,6-diaminopimelate + H(+) = L-lysine + CO2</text>
        <dbReference type="Rhea" id="RHEA:15101"/>
        <dbReference type="ChEBI" id="CHEBI:15378"/>
        <dbReference type="ChEBI" id="CHEBI:16526"/>
        <dbReference type="ChEBI" id="CHEBI:32551"/>
        <dbReference type="ChEBI" id="CHEBI:57791"/>
        <dbReference type="EC" id="4.1.1.20"/>
    </reaction>
</comment>
<evidence type="ECO:0000313" key="11">
    <source>
        <dbReference type="Proteomes" id="UP000280955"/>
    </source>
</evidence>
<evidence type="ECO:0000256" key="1">
    <source>
        <dbReference type="ARBA" id="ARBA00001933"/>
    </source>
</evidence>
<dbReference type="InterPro" id="IPR022657">
    <property type="entry name" value="De-COase2_CS"/>
</dbReference>
<keyword evidence="2 5" id="KW-0210">Decarboxylase</keyword>
<dbReference type="SUPFAM" id="SSF50621">
    <property type="entry name" value="Alanine racemase C-terminal domain-like"/>
    <property type="match status" value="1"/>
</dbReference>
<keyword evidence="5" id="KW-0028">Amino-acid biosynthesis</keyword>
<reference evidence="10 11" key="1">
    <citation type="submission" date="2018-10" db="EMBL/GenBank/DDBJ databases">
        <title>Genomic Encyclopedia of Archaeal and Bacterial Type Strains, Phase II (KMG-II): from individual species to whole genera.</title>
        <authorList>
            <person name="Goeker M."/>
        </authorList>
    </citation>
    <scope>NUCLEOTIDE SEQUENCE [LARGE SCALE GENOMIC DNA]</scope>
    <source>
        <strain evidence="10 11">DSM 15149</strain>
    </source>
</reference>
<feature type="binding site" evidence="5">
    <location>
        <position position="311"/>
    </location>
    <ligand>
        <name>substrate</name>
    </ligand>
</feature>
<dbReference type="CDD" id="cd06828">
    <property type="entry name" value="PLPDE_III_DapDC"/>
    <property type="match status" value="1"/>
</dbReference>
<feature type="domain" description="Orn/DAP/Arg decarboxylase 2 N-terminal" evidence="9">
    <location>
        <begin position="48"/>
        <end position="275"/>
    </location>
</feature>
<dbReference type="PRINTS" id="PR01179">
    <property type="entry name" value="ODADCRBXLASE"/>
</dbReference>
<feature type="binding site" evidence="5">
    <location>
        <position position="378"/>
    </location>
    <ligand>
        <name>substrate</name>
    </ligand>
</feature>
<evidence type="ECO:0000256" key="2">
    <source>
        <dbReference type="ARBA" id="ARBA00022793"/>
    </source>
</evidence>
<keyword evidence="3 5" id="KW-0663">Pyridoxal phosphate</keyword>
<dbReference type="PRINTS" id="PR01181">
    <property type="entry name" value="DAPDCRBXLASE"/>
</dbReference>
<feature type="binding site" evidence="5">
    <location>
        <position position="307"/>
    </location>
    <ligand>
        <name>substrate</name>
    </ligand>
</feature>